<gene>
    <name evidence="2" type="ORF">V2J18_03205</name>
</gene>
<feature type="transmembrane region" description="Helical" evidence="1">
    <location>
        <begin position="12"/>
        <end position="34"/>
    </location>
</feature>
<evidence type="ECO:0000256" key="1">
    <source>
        <dbReference type="SAM" id="Phobius"/>
    </source>
</evidence>
<dbReference type="RefSeq" id="WP_336130953.1">
    <property type="nucleotide sequence ID" value="NZ_JBANDL010000002.1"/>
</dbReference>
<evidence type="ECO:0000313" key="2">
    <source>
        <dbReference type="EMBL" id="MEI2453681.1"/>
    </source>
</evidence>
<comment type="caution">
    <text evidence="2">The sequence shown here is derived from an EMBL/GenBank/DDBJ whole genome shotgun (WGS) entry which is preliminary data.</text>
</comment>
<proteinExistence type="predicted"/>
<organism evidence="2 3">
    <name type="scientific">Lysobacter firmicutimachus</name>
    <dbReference type="NCBI Taxonomy" id="1792846"/>
    <lineage>
        <taxon>Bacteria</taxon>
        <taxon>Pseudomonadati</taxon>
        <taxon>Pseudomonadota</taxon>
        <taxon>Gammaproteobacteria</taxon>
        <taxon>Lysobacterales</taxon>
        <taxon>Lysobacteraceae</taxon>
        <taxon>Lysobacter</taxon>
    </lineage>
</organism>
<reference evidence="2 3" key="1">
    <citation type="submission" date="2024-02" db="EMBL/GenBank/DDBJ databases">
        <title>Lysobacter Genome Sequencing and Mining.</title>
        <authorList>
            <person name="Bierman J."/>
            <person name="Walker M.C."/>
        </authorList>
    </citation>
    <scope>NUCLEOTIDE SEQUENCE [LARGE SCALE GENOMIC DNA]</scope>
    <source>
        <strain evidence="2 3">PB6250</strain>
    </source>
</reference>
<evidence type="ECO:0000313" key="3">
    <source>
        <dbReference type="Proteomes" id="UP001387215"/>
    </source>
</evidence>
<name>A0ABU8CZW1_9GAMM</name>
<keyword evidence="1" id="KW-0812">Transmembrane</keyword>
<keyword evidence="1" id="KW-0472">Membrane</keyword>
<sequence>MDFMQIMQGLPAPVWGLAGAVVGVVGTLGANFLSNRSNDRRFDRQLVHDATQKAKDRASQLRRDVYLTAMDEAVAISEFIGLLASLDPTDRAALASGFSNFQRACARVQLVASETTRVKVSELSNAYGKLFVDLMGEASIAHNLKIALNVNRESYEGLMAERVRLTSAMRMAREEMDSKYQLGALLASFELTVKSFDELVLEYSELSDQYNQALMNYGAEVARRVADLAVLQAEVSASLRSEFDLDVDVESMRRQARDHASQAANSMDGFFRKLKESGDE</sequence>
<keyword evidence="3" id="KW-1185">Reference proteome</keyword>
<protein>
    <submittedName>
        <fullName evidence="2">Uncharacterized protein</fullName>
    </submittedName>
</protein>
<dbReference type="Proteomes" id="UP001387215">
    <property type="component" value="Unassembled WGS sequence"/>
</dbReference>
<accession>A0ABU8CZW1</accession>
<keyword evidence="1" id="KW-1133">Transmembrane helix</keyword>
<dbReference type="EMBL" id="JBANDL010000002">
    <property type="protein sequence ID" value="MEI2453681.1"/>
    <property type="molecule type" value="Genomic_DNA"/>
</dbReference>